<gene>
    <name evidence="1" type="ORF">L249_5725</name>
</gene>
<comment type="caution">
    <text evidence="1">The sequence shown here is derived from an EMBL/GenBank/DDBJ whole genome shotgun (WGS) entry which is preliminary data.</text>
</comment>
<dbReference type="AlphaFoldDB" id="A0A367L023"/>
<organism evidence="1 2">
    <name type="scientific">Ophiocordyceps polyrhachis-furcata BCC 54312</name>
    <dbReference type="NCBI Taxonomy" id="1330021"/>
    <lineage>
        <taxon>Eukaryota</taxon>
        <taxon>Fungi</taxon>
        <taxon>Dikarya</taxon>
        <taxon>Ascomycota</taxon>
        <taxon>Pezizomycotina</taxon>
        <taxon>Sordariomycetes</taxon>
        <taxon>Hypocreomycetidae</taxon>
        <taxon>Hypocreales</taxon>
        <taxon>Ophiocordycipitaceae</taxon>
        <taxon>Ophiocordyceps</taxon>
    </lineage>
</organism>
<name>A0A367L023_9HYPO</name>
<protein>
    <submittedName>
        <fullName evidence="1">Uncharacterized protein</fullName>
    </submittedName>
</protein>
<dbReference type="OrthoDB" id="4941312at2759"/>
<keyword evidence="2" id="KW-1185">Reference proteome</keyword>
<reference evidence="1 2" key="1">
    <citation type="journal article" date="2015" name="BMC Genomics">
        <title>Insights from the genome of Ophiocordyceps polyrhachis-furcata to pathogenicity and host specificity in insect fungi.</title>
        <authorList>
            <person name="Wichadakul D."/>
            <person name="Kobmoo N."/>
            <person name="Ingsriswang S."/>
            <person name="Tangphatsornruang S."/>
            <person name="Chantasingh D."/>
            <person name="Luangsa-ard J.J."/>
            <person name="Eurwilaichitr L."/>
        </authorList>
    </citation>
    <scope>NUCLEOTIDE SEQUENCE [LARGE SCALE GENOMIC DNA]</scope>
    <source>
        <strain evidence="1 2">BCC 54312</strain>
    </source>
</reference>
<dbReference type="EMBL" id="LKCN02000024">
    <property type="protein sequence ID" value="RCI07764.1"/>
    <property type="molecule type" value="Genomic_DNA"/>
</dbReference>
<accession>A0A367L023</accession>
<evidence type="ECO:0000313" key="1">
    <source>
        <dbReference type="EMBL" id="RCI07764.1"/>
    </source>
</evidence>
<sequence>MEEPKTSLLPWLPPSSVAKRCGGPIGFWEIICGTKTYCEAHDTHKRWIHSSPYDNKTHCIEAHEQPSNSSKPAEKKALLPWYERTAECNCASICKDEKKCGSAEYCSLFDSRFFHITAKEHASTAECLAARQGRPEKAPGTKKLPYVLEPSRWIRRTCGVHIYEEDRCGTKRYCLAFDLDRPYVVGTYRDAIQCFAAREPAPENGDDSVPLLRWTNGLKHSQLEGDCKHVAPDDDVRVPPQQRGVIICGTKFFCEQYDTPWPPDRRWRKASDCFAAFEKEPVE</sequence>
<evidence type="ECO:0000313" key="2">
    <source>
        <dbReference type="Proteomes" id="UP000253664"/>
    </source>
</evidence>
<proteinExistence type="predicted"/>
<dbReference type="Proteomes" id="UP000253664">
    <property type="component" value="Unassembled WGS sequence"/>
</dbReference>